<comment type="caution">
    <text evidence="2">The sequence shown here is derived from an EMBL/GenBank/DDBJ whole genome shotgun (WGS) entry which is preliminary data.</text>
</comment>
<dbReference type="PANTHER" id="PTHR36167:SF4">
    <property type="entry name" value="FUNGAL N-TERMINAL DOMAIN-CONTAINING PROTEIN"/>
    <property type="match status" value="1"/>
</dbReference>
<feature type="region of interest" description="Disordered" evidence="1">
    <location>
        <begin position="187"/>
        <end position="231"/>
    </location>
</feature>
<dbReference type="GO" id="GO:0006355">
    <property type="term" value="P:regulation of DNA-templated transcription"/>
    <property type="evidence" value="ECO:0007669"/>
    <property type="project" value="InterPro"/>
</dbReference>
<reference evidence="3" key="1">
    <citation type="journal article" date="2019" name="bioRxiv">
        <title>Genomics, evolutionary history and diagnostics of the Alternaria alternata species group including apple and Asian pear pathotypes.</title>
        <authorList>
            <person name="Armitage A.D."/>
            <person name="Cockerton H.M."/>
            <person name="Sreenivasaprasad S."/>
            <person name="Woodhall J.W."/>
            <person name="Lane C.R."/>
            <person name="Harrison R.J."/>
            <person name="Clarkson J.P."/>
        </authorList>
    </citation>
    <scope>NUCLEOTIDE SEQUENCE [LARGE SCALE GENOMIC DNA]</scope>
    <source>
        <strain evidence="3">RGR 97.0016</strain>
    </source>
</reference>
<protein>
    <recommendedName>
        <fullName evidence="4">Fungal N-terminal domain-containing protein</fullName>
    </recommendedName>
</protein>
<evidence type="ECO:0000313" key="3">
    <source>
        <dbReference type="Proteomes" id="UP000293823"/>
    </source>
</evidence>
<gene>
    <name evidence="2" type="ORF">AA0113_g10706</name>
</gene>
<sequence>MADPLSIAGSVVGISAAGVQASVKLYALAEKVATASQRVTSIADDVSSTCAILNQVRELIIPQPDAQGTLKSVFNSTGLHDISHGLQRCRSAFTEIEALLRRAFEQVGKRPALRSKIELSRFEKAKWPFLQPQFDELRNDLRDAKGNLILMIAVASLALAQRDGRQRPIHETERLELGSTIVQLQQARISKPSDQKGLERSQEEKRGWQQRFDKPTTVDSVGDTRSEQSSTACLHRDFKQFLPESAAQYRAQQQAAKNAAEDAVMLSMVQGGSGYDAVGTVKSTKATPLSVQGNTKSIPLVSESTSGPYSADAEIDVANVSLPSIGNAKMQERWKPDMVNRSIEEANTNLAILQHTTRATAYFGRQTGNFSGSLQESHAPEHKISPTPAPAMSGSDWSAVAEVYKEQPGATASTAAPSAQRASENTLYYCGWITRHLQGLATGFGDSVSITQMNLPDQSLEKLVKSYADAGLDPHISLLDLTDQQQDMIKQAMKTNPGAEVVYVNVSRDIKVSSVFGMLDISGLKWIAASRKPWLKLGSMAQISHISPQPAPPPSTRLPPWLPGKPLPAPFAKTTEPVSATQSGQSFGHGPPPTQPYDYMSSSVNSRPHPPAPPSEEQRADRRAKERAEKHLAEKEKDRAVAREESRRLKDEERRLREEERLIEFEKAQVRSERQIAEARERDEELAATLKSQQEKLSYYFPRSSDLSPSIACHDSVTSLPAEWGQTPSKRRTSMSQPNPPAFDTGYEQSSQYPQSYAQQYQAPIEENGEDIVNELLARWTTLENLVEGSHQRPDYRLKDDKYARYSRR</sequence>
<organism evidence="2 3">
    <name type="scientific">Alternaria arborescens</name>
    <dbReference type="NCBI Taxonomy" id="156630"/>
    <lineage>
        <taxon>Eukaryota</taxon>
        <taxon>Fungi</taxon>
        <taxon>Dikarya</taxon>
        <taxon>Ascomycota</taxon>
        <taxon>Pezizomycotina</taxon>
        <taxon>Dothideomycetes</taxon>
        <taxon>Pleosporomycetidae</taxon>
        <taxon>Pleosporales</taxon>
        <taxon>Pleosporineae</taxon>
        <taxon>Pleosporaceae</taxon>
        <taxon>Alternaria</taxon>
        <taxon>Alternaria sect. Alternaria</taxon>
    </lineage>
</organism>
<feature type="compositionally biased region" description="Polar residues" evidence="1">
    <location>
        <begin position="576"/>
        <end position="586"/>
    </location>
</feature>
<dbReference type="OrthoDB" id="3694717at2759"/>
<feature type="compositionally biased region" description="Basic and acidic residues" evidence="1">
    <location>
        <begin position="790"/>
        <end position="809"/>
    </location>
</feature>
<feature type="region of interest" description="Disordered" evidence="1">
    <location>
        <begin position="720"/>
        <end position="757"/>
    </location>
</feature>
<evidence type="ECO:0008006" key="4">
    <source>
        <dbReference type="Google" id="ProtNLM"/>
    </source>
</evidence>
<keyword evidence="3" id="KW-1185">Reference proteome</keyword>
<feature type="compositionally biased region" description="Basic and acidic residues" evidence="1">
    <location>
        <begin position="616"/>
        <end position="654"/>
    </location>
</feature>
<feature type="compositionally biased region" description="Pro residues" evidence="1">
    <location>
        <begin position="549"/>
        <end position="569"/>
    </location>
</feature>
<feature type="region of interest" description="Disordered" evidence="1">
    <location>
        <begin position="789"/>
        <end position="809"/>
    </location>
</feature>
<proteinExistence type="predicted"/>
<feature type="region of interest" description="Disordered" evidence="1">
    <location>
        <begin position="546"/>
        <end position="654"/>
    </location>
</feature>
<dbReference type="Proteomes" id="UP000293823">
    <property type="component" value="Unassembled WGS sequence"/>
</dbReference>
<evidence type="ECO:0000313" key="2">
    <source>
        <dbReference type="EMBL" id="RYO44775.1"/>
    </source>
</evidence>
<feature type="compositionally biased region" description="Basic and acidic residues" evidence="1">
    <location>
        <begin position="191"/>
        <end position="226"/>
    </location>
</feature>
<evidence type="ECO:0000256" key="1">
    <source>
        <dbReference type="SAM" id="MobiDB-lite"/>
    </source>
</evidence>
<name>A0A4Q4QN13_9PLEO</name>
<dbReference type="PANTHER" id="PTHR36167">
    <property type="entry name" value="C2H2 FINGER DOMAIN TRANSCRIPTION FACTOR (EUROFUNG)-RELATED"/>
    <property type="match status" value="1"/>
</dbReference>
<dbReference type="InterPro" id="IPR039327">
    <property type="entry name" value="CON7-like"/>
</dbReference>
<dbReference type="EMBL" id="PEJP01000057">
    <property type="protein sequence ID" value="RYO44775.1"/>
    <property type="molecule type" value="Genomic_DNA"/>
</dbReference>
<feature type="region of interest" description="Disordered" evidence="1">
    <location>
        <begin position="372"/>
        <end position="392"/>
    </location>
</feature>
<dbReference type="AlphaFoldDB" id="A0A4Q4QN13"/>
<accession>A0A4Q4QN13</accession>